<accession>A0ABY4INX6</accession>
<name>A0ABY4INX6_9MICO</name>
<feature type="compositionally biased region" description="Low complexity" evidence="1">
    <location>
        <begin position="72"/>
        <end position="84"/>
    </location>
</feature>
<keyword evidence="4" id="KW-1185">Reference proteome</keyword>
<proteinExistence type="predicted"/>
<keyword evidence="2" id="KW-0472">Membrane</keyword>
<dbReference type="RefSeq" id="WP_247957120.1">
    <property type="nucleotide sequence ID" value="NZ_CP078077.1"/>
</dbReference>
<keyword evidence="2" id="KW-1133">Transmembrane helix</keyword>
<organism evidence="3 4">
    <name type="scientific">Microbacterium galbinum</name>
    <dbReference type="NCBI Taxonomy" id="2851646"/>
    <lineage>
        <taxon>Bacteria</taxon>
        <taxon>Bacillati</taxon>
        <taxon>Actinomycetota</taxon>
        <taxon>Actinomycetes</taxon>
        <taxon>Micrococcales</taxon>
        <taxon>Microbacteriaceae</taxon>
        <taxon>Microbacterium</taxon>
    </lineage>
</organism>
<keyword evidence="2" id="KW-0812">Transmembrane</keyword>
<feature type="transmembrane region" description="Helical" evidence="2">
    <location>
        <begin position="7"/>
        <end position="24"/>
    </location>
</feature>
<gene>
    <name evidence="3" type="ORF">KV396_05480</name>
</gene>
<dbReference type="Proteomes" id="UP000831963">
    <property type="component" value="Chromosome"/>
</dbReference>
<evidence type="ECO:0000256" key="1">
    <source>
        <dbReference type="SAM" id="MobiDB-lite"/>
    </source>
</evidence>
<protein>
    <submittedName>
        <fullName evidence="3">Uncharacterized protein</fullName>
    </submittedName>
</protein>
<evidence type="ECO:0000313" key="3">
    <source>
        <dbReference type="EMBL" id="UPL13960.1"/>
    </source>
</evidence>
<reference evidence="3 4" key="1">
    <citation type="submission" date="2021-06" db="EMBL/GenBank/DDBJ databases">
        <title>Genome-based taxonomic framework of Microbacterium strains isolated from marine environment, the description of four new species and reclassification of four preexisting species.</title>
        <authorList>
            <person name="Lee S.D."/>
            <person name="Kim S.-M."/>
            <person name="Byeon Y.-S."/>
            <person name="Yang H.L."/>
            <person name="Kim I.S."/>
        </authorList>
    </citation>
    <scope>NUCLEOTIDE SEQUENCE [LARGE SCALE GENOMIC DNA]</scope>
    <source>
        <strain evidence="3 4">SSW1-36</strain>
    </source>
</reference>
<evidence type="ECO:0000256" key="2">
    <source>
        <dbReference type="SAM" id="Phobius"/>
    </source>
</evidence>
<dbReference type="EMBL" id="CP078077">
    <property type="protein sequence ID" value="UPL13960.1"/>
    <property type="molecule type" value="Genomic_DNA"/>
</dbReference>
<evidence type="ECO:0000313" key="4">
    <source>
        <dbReference type="Proteomes" id="UP000831963"/>
    </source>
</evidence>
<feature type="transmembrane region" description="Helical" evidence="2">
    <location>
        <begin position="30"/>
        <end position="52"/>
    </location>
</feature>
<feature type="region of interest" description="Disordered" evidence="1">
    <location>
        <begin position="61"/>
        <end position="84"/>
    </location>
</feature>
<sequence>MTTTQAYLLQGVVFLVVGVMLLLACDDRHVIEAILTLILVFSISALGLALALRERERERVTPRRPSSRRYRAVAAASDSVRGEG</sequence>